<accession>A0A1H5SWU1</accession>
<evidence type="ECO:0000256" key="1">
    <source>
        <dbReference type="SAM" id="Phobius"/>
    </source>
</evidence>
<organism evidence="2 3">
    <name type="scientific">Bryocella elongata</name>
    <dbReference type="NCBI Taxonomy" id="863522"/>
    <lineage>
        <taxon>Bacteria</taxon>
        <taxon>Pseudomonadati</taxon>
        <taxon>Acidobacteriota</taxon>
        <taxon>Terriglobia</taxon>
        <taxon>Terriglobales</taxon>
        <taxon>Acidobacteriaceae</taxon>
        <taxon>Bryocella</taxon>
    </lineage>
</organism>
<dbReference type="Proteomes" id="UP000236728">
    <property type="component" value="Unassembled WGS sequence"/>
</dbReference>
<feature type="transmembrane region" description="Helical" evidence="1">
    <location>
        <begin position="17"/>
        <end position="36"/>
    </location>
</feature>
<reference evidence="2 3" key="1">
    <citation type="submission" date="2016-10" db="EMBL/GenBank/DDBJ databases">
        <authorList>
            <person name="de Groot N.N."/>
        </authorList>
    </citation>
    <scope>NUCLEOTIDE SEQUENCE [LARGE SCALE GENOMIC DNA]</scope>
    <source>
        <strain evidence="2 3">DSM 22489</strain>
    </source>
</reference>
<evidence type="ECO:0000313" key="2">
    <source>
        <dbReference type="EMBL" id="SEF54944.1"/>
    </source>
</evidence>
<keyword evidence="1" id="KW-0812">Transmembrane</keyword>
<protein>
    <submittedName>
        <fullName evidence="2">Uncharacterized protein</fullName>
    </submittedName>
</protein>
<keyword evidence="1" id="KW-0472">Membrane</keyword>
<proteinExistence type="predicted"/>
<evidence type="ECO:0000313" key="3">
    <source>
        <dbReference type="Proteomes" id="UP000236728"/>
    </source>
</evidence>
<gene>
    <name evidence="2" type="ORF">SAMN05421819_0384</name>
</gene>
<dbReference type="EMBL" id="FNVA01000001">
    <property type="protein sequence ID" value="SEF54944.1"/>
    <property type="molecule type" value="Genomic_DNA"/>
</dbReference>
<feature type="transmembrane region" description="Helical" evidence="1">
    <location>
        <begin position="48"/>
        <end position="69"/>
    </location>
</feature>
<dbReference type="AlphaFoldDB" id="A0A1H5SWU1"/>
<name>A0A1H5SWU1_9BACT</name>
<keyword evidence="3" id="KW-1185">Reference proteome</keyword>
<keyword evidence="1" id="KW-1133">Transmembrane helix</keyword>
<sequence>MEAPDIDNGLTPTQNSLIRWQGIIAFGPFVGVVLFAQTSLSNRLPNWLILPGIMIPVVWAVAFKGYVLYLGSQKT</sequence>